<proteinExistence type="predicted"/>
<evidence type="ECO:0000313" key="9">
    <source>
        <dbReference type="Proteomes" id="UP000533429"/>
    </source>
</evidence>
<feature type="domain" description="HTH araC/xylS-type" evidence="5">
    <location>
        <begin position="219"/>
        <end position="317"/>
    </location>
</feature>
<dbReference type="GO" id="GO:0003700">
    <property type="term" value="F:DNA-binding transcription factor activity"/>
    <property type="evidence" value="ECO:0007669"/>
    <property type="project" value="InterPro"/>
</dbReference>
<gene>
    <name evidence="6" type="ORF">F6450_00605</name>
    <name evidence="7" type="ORF">HWA77_13535</name>
</gene>
<dbReference type="SUPFAM" id="SSF46689">
    <property type="entry name" value="Homeodomain-like"/>
    <property type="match status" value="2"/>
</dbReference>
<dbReference type="Gene3D" id="3.40.50.880">
    <property type="match status" value="1"/>
</dbReference>
<evidence type="ECO:0000256" key="1">
    <source>
        <dbReference type="ARBA" id="ARBA00023015"/>
    </source>
</evidence>
<reference evidence="6 8" key="1">
    <citation type="submission" date="2019-09" db="EMBL/GenBank/DDBJ databases">
        <title>Photobacterium damselae subsp. damselae CDC-2227-81, a human clinical isolate.</title>
        <authorList>
            <person name="Osorio C.R."/>
        </authorList>
    </citation>
    <scope>NUCLEOTIDE SEQUENCE [LARGE SCALE GENOMIC DNA]</scope>
    <source>
        <strain evidence="6 8">CDC-2227-81</strain>
    </source>
</reference>
<sequence length="327" mass="37189">MRVGFVLYHRALITGISLAAEMLSSASTLRERRLQKESPFSLKIVAPTLTSPKLTAGIRIEPDVTFNDEEQFDLVILPPMWGNPLSAIHNTPGLTEWLIKQYQNGSQLMATGTSVVWLAETGLLNDQVATTHWYFYDKFSQRYPKIKLNRQASITAANGLYCTGSINSQTEMILYIIEKYYGQKIATTIETHYGHEISKSGQQPFYQIGGQAQFDESIALAQEWMKRHLSESITATDIANACRLPLRTFNRRFKDQVGQTPHQYLQGIRMDTAQQLLRDFGLSIQDVAEHVGYQDAYHFSTRFKQVFKVTPSQYRNMVKAKIYNVSG</sequence>
<dbReference type="GeneID" id="93399813"/>
<dbReference type="EMBL" id="VZUQ01000011">
    <property type="protein sequence ID" value="KAB1186029.1"/>
    <property type="molecule type" value="Genomic_DNA"/>
</dbReference>
<dbReference type="Gene3D" id="1.10.10.60">
    <property type="entry name" value="Homeodomain-like"/>
    <property type="match status" value="1"/>
</dbReference>
<evidence type="ECO:0000259" key="5">
    <source>
        <dbReference type="PROSITE" id="PS01124"/>
    </source>
</evidence>
<dbReference type="Proteomes" id="UP000533429">
    <property type="component" value="Unassembled WGS sequence"/>
</dbReference>
<protein>
    <submittedName>
        <fullName evidence="7">Helix-turn-helix domain-containing protein</fullName>
    </submittedName>
</protein>
<evidence type="ECO:0000313" key="6">
    <source>
        <dbReference type="EMBL" id="KAB1186029.1"/>
    </source>
</evidence>
<reference evidence="7 9" key="2">
    <citation type="submission" date="2020-06" db="EMBL/GenBank/DDBJ databases">
        <title>Photobacterium damselae subsp. damselae comparative genomics.</title>
        <authorList>
            <person name="Osorio C.R."/>
        </authorList>
    </citation>
    <scope>NUCLEOTIDE SEQUENCE [LARGE SCALE GENOMIC DNA]</scope>
    <source>
        <strain evidence="7 9">TW250/03</strain>
    </source>
</reference>
<dbReference type="CDD" id="cd03138">
    <property type="entry name" value="GATase1_AraC_2"/>
    <property type="match status" value="1"/>
</dbReference>
<evidence type="ECO:0000256" key="4">
    <source>
        <dbReference type="SAM" id="SignalP"/>
    </source>
</evidence>
<dbReference type="PRINTS" id="PR00032">
    <property type="entry name" value="HTHARAC"/>
</dbReference>
<dbReference type="InterPro" id="IPR018060">
    <property type="entry name" value="HTH_AraC"/>
</dbReference>
<dbReference type="AlphaFoldDB" id="A0A1C3E1L3"/>
<evidence type="ECO:0000256" key="2">
    <source>
        <dbReference type="ARBA" id="ARBA00023125"/>
    </source>
</evidence>
<keyword evidence="2" id="KW-0238">DNA-binding</keyword>
<dbReference type="PROSITE" id="PS01124">
    <property type="entry name" value="HTH_ARAC_FAMILY_2"/>
    <property type="match status" value="1"/>
</dbReference>
<dbReference type="InterPro" id="IPR018062">
    <property type="entry name" value="HTH_AraC-typ_CS"/>
</dbReference>
<dbReference type="KEGG" id="pds:CAY62_14865"/>
<dbReference type="PROSITE" id="PS00041">
    <property type="entry name" value="HTH_ARAC_FAMILY_1"/>
    <property type="match status" value="1"/>
</dbReference>
<dbReference type="InterPro" id="IPR002818">
    <property type="entry name" value="DJ-1/PfpI"/>
</dbReference>
<dbReference type="SUPFAM" id="SSF52317">
    <property type="entry name" value="Class I glutamine amidotransferase-like"/>
    <property type="match status" value="1"/>
</dbReference>
<evidence type="ECO:0000313" key="8">
    <source>
        <dbReference type="Proteomes" id="UP000480943"/>
    </source>
</evidence>
<dbReference type="RefSeq" id="WP_005305527.1">
    <property type="nucleotide sequence ID" value="NZ_AP026781.1"/>
</dbReference>
<dbReference type="SMART" id="SM00342">
    <property type="entry name" value="HTH_ARAC"/>
    <property type="match status" value="1"/>
</dbReference>
<name>A0A1C3E1L3_PHODD</name>
<accession>A0A1C3E1L3</accession>
<dbReference type="Proteomes" id="UP000480943">
    <property type="component" value="Unassembled WGS sequence"/>
</dbReference>
<keyword evidence="1" id="KW-0805">Transcription regulation</keyword>
<keyword evidence="4" id="KW-0732">Signal</keyword>
<feature type="chain" id="PRO_5015062220" evidence="4">
    <location>
        <begin position="20"/>
        <end position="327"/>
    </location>
</feature>
<dbReference type="PANTHER" id="PTHR43280">
    <property type="entry name" value="ARAC-FAMILY TRANSCRIPTIONAL REGULATOR"/>
    <property type="match status" value="1"/>
</dbReference>
<dbReference type="PANTHER" id="PTHR43280:SF2">
    <property type="entry name" value="HTH-TYPE TRANSCRIPTIONAL REGULATOR EXSA"/>
    <property type="match status" value="1"/>
</dbReference>
<dbReference type="InterPro" id="IPR029062">
    <property type="entry name" value="Class_I_gatase-like"/>
</dbReference>
<evidence type="ECO:0000256" key="3">
    <source>
        <dbReference type="ARBA" id="ARBA00023163"/>
    </source>
</evidence>
<dbReference type="InterPro" id="IPR020449">
    <property type="entry name" value="Tscrpt_reg_AraC-type_HTH"/>
</dbReference>
<dbReference type="Pfam" id="PF01965">
    <property type="entry name" value="DJ-1_PfpI"/>
    <property type="match status" value="1"/>
</dbReference>
<comment type="caution">
    <text evidence="7">The sequence shown here is derived from an EMBL/GenBank/DDBJ whole genome shotgun (WGS) entry which is preliminary data.</text>
</comment>
<dbReference type="GO" id="GO:0043565">
    <property type="term" value="F:sequence-specific DNA binding"/>
    <property type="evidence" value="ECO:0007669"/>
    <property type="project" value="InterPro"/>
</dbReference>
<dbReference type="EMBL" id="JABXOR010000842">
    <property type="protein sequence ID" value="NVP01233.1"/>
    <property type="molecule type" value="Genomic_DNA"/>
</dbReference>
<feature type="signal peptide" evidence="4">
    <location>
        <begin position="1"/>
        <end position="19"/>
    </location>
</feature>
<dbReference type="InterPro" id="IPR009057">
    <property type="entry name" value="Homeodomain-like_sf"/>
</dbReference>
<keyword evidence="3" id="KW-0804">Transcription</keyword>
<evidence type="ECO:0000313" key="7">
    <source>
        <dbReference type="EMBL" id="NVP01233.1"/>
    </source>
</evidence>
<dbReference type="Pfam" id="PF12833">
    <property type="entry name" value="HTH_18"/>
    <property type="match status" value="1"/>
</dbReference>
<organism evidence="7 9">
    <name type="scientific">Photobacterium damselae subsp. damselae</name>
    <name type="common">Listonella damsela</name>
    <dbReference type="NCBI Taxonomy" id="85581"/>
    <lineage>
        <taxon>Bacteria</taxon>
        <taxon>Pseudomonadati</taxon>
        <taxon>Pseudomonadota</taxon>
        <taxon>Gammaproteobacteria</taxon>
        <taxon>Vibrionales</taxon>
        <taxon>Vibrionaceae</taxon>
        <taxon>Photobacterium</taxon>
    </lineage>
</organism>